<sequence>MKMTRSVGCIDLILFSLVQYNVILG</sequence>
<accession>A0A0A8Z2E1</accession>
<organism evidence="1">
    <name type="scientific">Arundo donax</name>
    <name type="common">Giant reed</name>
    <name type="synonym">Donax arundinaceus</name>
    <dbReference type="NCBI Taxonomy" id="35708"/>
    <lineage>
        <taxon>Eukaryota</taxon>
        <taxon>Viridiplantae</taxon>
        <taxon>Streptophyta</taxon>
        <taxon>Embryophyta</taxon>
        <taxon>Tracheophyta</taxon>
        <taxon>Spermatophyta</taxon>
        <taxon>Magnoliopsida</taxon>
        <taxon>Liliopsida</taxon>
        <taxon>Poales</taxon>
        <taxon>Poaceae</taxon>
        <taxon>PACMAD clade</taxon>
        <taxon>Arundinoideae</taxon>
        <taxon>Arundineae</taxon>
        <taxon>Arundo</taxon>
    </lineage>
</organism>
<dbReference type="EMBL" id="GBRH01264346">
    <property type="protein sequence ID" value="JAD33549.1"/>
    <property type="molecule type" value="Transcribed_RNA"/>
</dbReference>
<reference evidence="1" key="1">
    <citation type="submission" date="2014-09" db="EMBL/GenBank/DDBJ databases">
        <authorList>
            <person name="Magalhaes I.L.F."/>
            <person name="Oliveira U."/>
            <person name="Santos F.R."/>
            <person name="Vidigal T.H.D.A."/>
            <person name="Brescovit A.D."/>
            <person name="Santos A.J."/>
        </authorList>
    </citation>
    <scope>NUCLEOTIDE SEQUENCE</scope>
    <source>
        <tissue evidence="1">Shoot tissue taken approximately 20 cm above the soil surface</tissue>
    </source>
</reference>
<name>A0A0A8Z2E1_ARUDO</name>
<protein>
    <submittedName>
        <fullName evidence="1">Uncharacterized protein</fullName>
    </submittedName>
</protein>
<reference evidence="1" key="2">
    <citation type="journal article" date="2015" name="Data Brief">
        <title>Shoot transcriptome of the giant reed, Arundo donax.</title>
        <authorList>
            <person name="Barrero R.A."/>
            <person name="Guerrero F.D."/>
            <person name="Moolhuijzen P."/>
            <person name="Goolsby J.A."/>
            <person name="Tidwell J."/>
            <person name="Bellgard S.E."/>
            <person name="Bellgard M.I."/>
        </authorList>
    </citation>
    <scope>NUCLEOTIDE SEQUENCE</scope>
    <source>
        <tissue evidence="1">Shoot tissue taken approximately 20 cm above the soil surface</tissue>
    </source>
</reference>
<dbReference type="AlphaFoldDB" id="A0A0A8Z2E1"/>
<evidence type="ECO:0000313" key="1">
    <source>
        <dbReference type="EMBL" id="JAD33549.1"/>
    </source>
</evidence>
<proteinExistence type="predicted"/>